<comment type="caution">
    <text evidence="1">The sequence shown here is derived from an EMBL/GenBank/DDBJ whole genome shotgun (WGS) entry which is preliminary data.</text>
</comment>
<gene>
    <name evidence="1" type="ORF">CPB84DRAFT_216679</name>
</gene>
<keyword evidence="2" id="KW-1185">Reference proteome</keyword>
<proteinExistence type="predicted"/>
<organism evidence="1 2">
    <name type="scientific">Gymnopilus junonius</name>
    <name type="common">Spectacular rustgill mushroom</name>
    <name type="synonym">Gymnopilus spectabilis subsp. junonius</name>
    <dbReference type="NCBI Taxonomy" id="109634"/>
    <lineage>
        <taxon>Eukaryota</taxon>
        <taxon>Fungi</taxon>
        <taxon>Dikarya</taxon>
        <taxon>Basidiomycota</taxon>
        <taxon>Agaricomycotina</taxon>
        <taxon>Agaricomycetes</taxon>
        <taxon>Agaricomycetidae</taxon>
        <taxon>Agaricales</taxon>
        <taxon>Agaricineae</taxon>
        <taxon>Hymenogastraceae</taxon>
        <taxon>Gymnopilus</taxon>
    </lineage>
</organism>
<dbReference type="EMBL" id="JADNYJ010000121">
    <property type="protein sequence ID" value="KAF8882619.1"/>
    <property type="molecule type" value="Genomic_DNA"/>
</dbReference>
<sequence length="248" mass="27878">MLWRASISLVYPPNPSPSSPLPLSIPTHLRSFIPLGIPSRKRGMEVVNVLPSGTVNGGSGVFQTTNDFRMLPQYWNCAENKTPTFRITIQRKLGDKTGLLFQGQVDDNGSYKVELIDRKYSGEAGDIEIELIARLEWGPDTRHLGSRSDPTLEAPQFGFSHEGSFHLSDLAELSSREVHSSHVNSSIKSRTYDFHLPMSKKISNCKYNLFENDTAKNGKRKKIIDLKFGEQVRSKKVQVILNTEGFQK</sequence>
<reference evidence="1" key="1">
    <citation type="submission" date="2020-11" db="EMBL/GenBank/DDBJ databases">
        <authorList>
            <consortium name="DOE Joint Genome Institute"/>
            <person name="Ahrendt S."/>
            <person name="Riley R."/>
            <person name="Andreopoulos W."/>
            <person name="LaButti K."/>
            <person name="Pangilinan J."/>
            <person name="Ruiz-duenas F.J."/>
            <person name="Barrasa J.M."/>
            <person name="Sanchez-Garcia M."/>
            <person name="Camarero S."/>
            <person name="Miyauchi S."/>
            <person name="Serrano A."/>
            <person name="Linde D."/>
            <person name="Babiker R."/>
            <person name="Drula E."/>
            <person name="Ayuso-Fernandez I."/>
            <person name="Pacheco R."/>
            <person name="Padilla G."/>
            <person name="Ferreira P."/>
            <person name="Barriuso J."/>
            <person name="Kellner H."/>
            <person name="Castanera R."/>
            <person name="Alfaro M."/>
            <person name="Ramirez L."/>
            <person name="Pisabarro A.G."/>
            <person name="Kuo A."/>
            <person name="Tritt A."/>
            <person name="Lipzen A."/>
            <person name="He G."/>
            <person name="Yan M."/>
            <person name="Ng V."/>
            <person name="Cullen D."/>
            <person name="Martin F."/>
            <person name="Rosso M.-N."/>
            <person name="Henrissat B."/>
            <person name="Hibbett D."/>
            <person name="Martinez A.T."/>
            <person name="Grigoriev I.V."/>
        </authorList>
    </citation>
    <scope>NUCLEOTIDE SEQUENCE</scope>
    <source>
        <strain evidence="1">AH 44721</strain>
    </source>
</reference>
<protein>
    <submittedName>
        <fullName evidence="1">Uncharacterized protein</fullName>
    </submittedName>
</protein>
<dbReference type="Proteomes" id="UP000724874">
    <property type="component" value="Unassembled WGS sequence"/>
</dbReference>
<name>A0A9P5TJ68_GYMJU</name>
<evidence type="ECO:0000313" key="1">
    <source>
        <dbReference type="EMBL" id="KAF8882619.1"/>
    </source>
</evidence>
<evidence type="ECO:0000313" key="2">
    <source>
        <dbReference type="Proteomes" id="UP000724874"/>
    </source>
</evidence>
<dbReference type="AlphaFoldDB" id="A0A9P5TJ68"/>
<accession>A0A9P5TJ68</accession>